<dbReference type="PANTHER" id="PTHR33570">
    <property type="entry name" value="4-CARBOXYMUCONOLACTONE DECARBOXYLASE FAMILY PROTEIN"/>
    <property type="match status" value="1"/>
</dbReference>
<gene>
    <name evidence="2" type="ORF">METZ01_LOCUS169611</name>
</gene>
<dbReference type="Pfam" id="PF02627">
    <property type="entry name" value="CMD"/>
    <property type="match status" value="1"/>
</dbReference>
<dbReference type="PANTHER" id="PTHR33570:SF9">
    <property type="entry name" value="BLL4600 PROTEIN"/>
    <property type="match status" value="1"/>
</dbReference>
<dbReference type="AlphaFoldDB" id="A0A382BU62"/>
<dbReference type="InterPro" id="IPR029032">
    <property type="entry name" value="AhpD-like"/>
</dbReference>
<dbReference type="InterPro" id="IPR052512">
    <property type="entry name" value="4CMD/NDH-1_regulator"/>
</dbReference>
<dbReference type="InterPro" id="IPR003779">
    <property type="entry name" value="CMD-like"/>
</dbReference>
<protein>
    <recommendedName>
        <fullName evidence="1">Carboxymuconolactone decarboxylase-like domain-containing protein</fullName>
    </recommendedName>
</protein>
<proteinExistence type="predicted"/>
<evidence type="ECO:0000259" key="1">
    <source>
        <dbReference type="Pfam" id="PF02627"/>
    </source>
</evidence>
<reference evidence="2" key="1">
    <citation type="submission" date="2018-05" db="EMBL/GenBank/DDBJ databases">
        <authorList>
            <person name="Lanie J.A."/>
            <person name="Ng W.-L."/>
            <person name="Kazmierczak K.M."/>
            <person name="Andrzejewski T.M."/>
            <person name="Davidsen T.M."/>
            <person name="Wayne K.J."/>
            <person name="Tettelin H."/>
            <person name="Glass J.I."/>
            <person name="Rusch D."/>
            <person name="Podicherti R."/>
            <person name="Tsui H.-C.T."/>
            <person name="Winkler M.E."/>
        </authorList>
    </citation>
    <scope>NUCLEOTIDE SEQUENCE</scope>
</reference>
<dbReference type="SUPFAM" id="SSF69118">
    <property type="entry name" value="AhpD-like"/>
    <property type="match status" value="1"/>
</dbReference>
<name>A0A382BU62_9ZZZZ</name>
<sequence length="121" mass="13764">MSDRGKREKGKALARILLEGSEIGIRVPKKFVDYNLEHLFGDVWQGDDLTLEERSLVTCTILVALNREAEQRIHFRAAQNLGLPRDRIEGMIIHAAHYAGWPVAASAFRVLAEVWPENRED</sequence>
<dbReference type="EMBL" id="UINC01031153">
    <property type="protein sequence ID" value="SVB16757.1"/>
    <property type="molecule type" value="Genomic_DNA"/>
</dbReference>
<organism evidence="2">
    <name type="scientific">marine metagenome</name>
    <dbReference type="NCBI Taxonomy" id="408172"/>
    <lineage>
        <taxon>unclassified sequences</taxon>
        <taxon>metagenomes</taxon>
        <taxon>ecological metagenomes</taxon>
    </lineage>
</organism>
<evidence type="ECO:0000313" key="2">
    <source>
        <dbReference type="EMBL" id="SVB16757.1"/>
    </source>
</evidence>
<accession>A0A382BU62</accession>
<dbReference type="Gene3D" id="1.20.1290.10">
    <property type="entry name" value="AhpD-like"/>
    <property type="match status" value="1"/>
</dbReference>
<dbReference type="GO" id="GO:0051920">
    <property type="term" value="F:peroxiredoxin activity"/>
    <property type="evidence" value="ECO:0007669"/>
    <property type="project" value="InterPro"/>
</dbReference>
<feature type="domain" description="Carboxymuconolactone decarboxylase-like" evidence="1">
    <location>
        <begin position="31"/>
        <end position="113"/>
    </location>
</feature>